<dbReference type="RefSeq" id="WP_094962268.1">
    <property type="nucleotide sequence ID" value="NZ_NOWC01000021.1"/>
</dbReference>
<organism evidence="1 2">
    <name type="scientific">Providencia rettgeri</name>
    <dbReference type="NCBI Taxonomy" id="587"/>
    <lineage>
        <taxon>Bacteria</taxon>
        <taxon>Pseudomonadati</taxon>
        <taxon>Pseudomonadota</taxon>
        <taxon>Gammaproteobacteria</taxon>
        <taxon>Enterobacterales</taxon>
        <taxon>Morganellaceae</taxon>
        <taxon>Providencia</taxon>
    </lineage>
</organism>
<sequence>MTVNPVSELANSLGVSEIEATQFAVTVCNLMLQHPELLAGDIQHYAQHGVWPENSDKPLVKGEPETESVLMGMRVLIYKLGKHEGPNGKASQMYDMMRRLGYFTVTDCLR</sequence>
<gene>
    <name evidence="1" type="ORF">CHI95_16615</name>
</gene>
<comment type="caution">
    <text evidence="1">The sequence shown here is derived from an EMBL/GenBank/DDBJ whole genome shotgun (WGS) entry which is preliminary data.</text>
</comment>
<protein>
    <submittedName>
        <fullName evidence="1">Uncharacterized protein</fullName>
    </submittedName>
</protein>
<dbReference type="EMBL" id="NOWC01000021">
    <property type="protein sequence ID" value="OZS73527.1"/>
    <property type="molecule type" value="Genomic_DNA"/>
</dbReference>
<evidence type="ECO:0000313" key="1">
    <source>
        <dbReference type="EMBL" id="OZS73527.1"/>
    </source>
</evidence>
<evidence type="ECO:0000313" key="2">
    <source>
        <dbReference type="Proteomes" id="UP000216001"/>
    </source>
</evidence>
<dbReference type="AlphaFoldDB" id="A0A264VRT4"/>
<proteinExistence type="predicted"/>
<dbReference type="Proteomes" id="UP000216001">
    <property type="component" value="Unassembled WGS sequence"/>
</dbReference>
<name>A0A264VRT4_PRORE</name>
<reference evidence="1 2" key="1">
    <citation type="submission" date="2017-07" db="EMBL/GenBank/DDBJ databases">
        <title>blaIMP-27 on transferable plasmids in Proteus mirabilis and Providencia rettgeri.</title>
        <authorList>
            <person name="Potter R."/>
        </authorList>
    </citation>
    <scope>NUCLEOTIDE SEQUENCE [LARGE SCALE GENOMIC DNA]</scope>
    <source>
        <strain evidence="1 2">PR1</strain>
    </source>
</reference>
<accession>A0A264VRT4</accession>